<keyword evidence="8" id="KW-0479">Metal-binding</keyword>
<keyword evidence="5" id="KW-0963">Cytoplasm</keyword>
<dbReference type="AlphaFoldDB" id="A0A1I8MJI7"/>
<dbReference type="SUPFAM" id="SSF56204">
    <property type="entry name" value="Hect, E3 ligase catalytic domain"/>
    <property type="match status" value="1"/>
</dbReference>
<evidence type="ECO:0000256" key="6">
    <source>
        <dbReference type="ARBA" id="ARBA00022553"/>
    </source>
</evidence>
<sequence length="1114" mass="123238">MNPADENKLKLPRAAAAAAGTVGDDENNGQIIEQQDHPMSDDEEAVSVPQDLSVTGQQRPTITTQNQQQVEQQTPPARTSAASSTTNTSPTPPDMKRSAVKELIERYFYQLQRGCGNPKCSNVNCASSGKVAPMSPNEIAAKAISLFSQDAPLCDNYAQQQPKVPRTGPQHDSPSSSRSANAVDMDCSGGQDAASTSGSSSSSSSNSTITSGSSSSSASSSTGSSNTNISSCATEELPLLEALGEVEAPNTAATGKAKSASPPATPTLENVEYLNEQILDELIEECTKYNSYDRLIHAINEVYCSVKKLSRSFKRPPLVKLASSTANASKLQEILGKSPQELKKEDLRTLEGEHDKDEDSTCIDADDDEDDEHGAAANPESMNDIRPESGSSNSMDIGMEQTSSNNTDAATSAEGAGAGGGGGDRIEPMDEDDGSVDLDDIVVMTQSCDTQVDLESLRRVKKKLYGLNNNAVGEALNNNIIILAESIKYGRFYDWEKILHCFVICFDMATTTSNRYADLEYLERSMPKLCQAAQTMPFKAQARLARIWSVHCKDQLQSFVQCCQQLITLQVIMDEDTVQENSDVIAVTKVLKIAFYASLLAGEIDTYSRSNRDTTTKESSEDPDAASGSAGGSAANNYDDGMFVYFPYYSFCEDDLEKELGISCMDCRIPLVPLEEFYNEPLSDAIQMDRDYLSYKNLSLDLAGEGNHFSFMLYSFILTPATKVIALYYDSRIRMYSERNSSLYSLFNYLGDGNDVLRPDLKLKVRRDNIVNDALIGLELVAMSSPKDLKKQLVVEFVGEQGIDEGGVSKEFFQLIVEEIFNPDFGMFVHQEETNTMWFNPSPFENGAQFALIGIIIGLAIYNNIILAVNFPMVVYRKLMGGRGSFYDLKDWNPTLYRSLKSMLDYQENDMEEVFMQTFKISYKNVFDEVVEHELKPGGGDIAVGQHNKKEFVDLYSDFLLNTNIEKQFKAFKKGFDMVTDESPLQLLFRPEEIELLVCGSRKFDFVELEKSTEYEGGYTKDTQIIKDFWSIVHSLPEESKRKLLEFTTGSDRVPVGGLSRLKLLITRHGPDSDRLPTSHTCFNVLLLPEYSSKEKLEERLLKAINYSKGFGML</sequence>
<protein>
    <recommendedName>
        <fullName evidence="15">Ubiquitin-protein ligase E3A</fullName>
        <ecNumber evidence="4">2.3.2.26</ecNumber>
    </recommendedName>
    <alternativeName>
        <fullName evidence="17">HECT-type ubiquitin transferase E3A</fullName>
    </alternativeName>
    <alternativeName>
        <fullName evidence="16">Oncogenic protein-associated protein E6-AP</fullName>
    </alternativeName>
</protein>
<feature type="active site" description="Glycyl thioester intermediate" evidence="18">
    <location>
        <position position="1082"/>
    </location>
</feature>
<feature type="region of interest" description="Disordered" evidence="19">
    <location>
        <begin position="159"/>
        <end position="230"/>
    </location>
</feature>
<keyword evidence="10 18" id="KW-0833">Ubl conjugation pathway</keyword>
<dbReference type="GO" id="GO:0009966">
    <property type="term" value="P:regulation of signal transduction"/>
    <property type="evidence" value="ECO:0007669"/>
    <property type="project" value="UniProtKB-ARBA"/>
</dbReference>
<feature type="compositionally biased region" description="Polar residues" evidence="19">
    <location>
        <begin position="389"/>
        <end position="408"/>
    </location>
</feature>
<dbReference type="GO" id="GO:0000502">
    <property type="term" value="C:proteasome complex"/>
    <property type="evidence" value="ECO:0007669"/>
    <property type="project" value="UniProtKB-KW"/>
</dbReference>
<evidence type="ECO:0000256" key="15">
    <source>
        <dbReference type="ARBA" id="ARBA00067504"/>
    </source>
</evidence>
<keyword evidence="12" id="KW-0647">Proteasome</keyword>
<dbReference type="SMART" id="SM00119">
    <property type="entry name" value="HECTc"/>
    <property type="match status" value="1"/>
</dbReference>
<feature type="domain" description="HECT" evidence="21">
    <location>
        <begin position="785"/>
        <end position="1114"/>
    </location>
</feature>
<dbReference type="Gene3D" id="3.30.2410.10">
    <property type="entry name" value="Hect, E3 ligase catalytic domain"/>
    <property type="match status" value="1"/>
</dbReference>
<dbReference type="Gene3D" id="6.10.130.10">
    <property type="entry name" value="Ubiquitin-protein ligase E3A, N-terminal zinc-binding domain (AZUL)"/>
    <property type="match status" value="1"/>
</dbReference>
<dbReference type="GO" id="GO:0010604">
    <property type="term" value="P:positive regulation of macromolecule metabolic process"/>
    <property type="evidence" value="ECO:0007669"/>
    <property type="project" value="UniProtKB-ARBA"/>
</dbReference>
<dbReference type="InterPro" id="IPR042556">
    <property type="entry name" value="AZUL_sf"/>
</dbReference>
<keyword evidence="14" id="KW-0539">Nucleus</keyword>
<dbReference type="GO" id="GO:0048511">
    <property type="term" value="P:rhythmic process"/>
    <property type="evidence" value="ECO:0007669"/>
    <property type="project" value="UniProtKB-KW"/>
</dbReference>
<keyword evidence="20" id="KW-1133">Transmembrane helix</keyword>
<dbReference type="GO" id="GO:0042752">
    <property type="term" value="P:regulation of circadian rhythm"/>
    <property type="evidence" value="ECO:0007669"/>
    <property type="project" value="UniProtKB-ARBA"/>
</dbReference>
<dbReference type="Pfam" id="PF16558">
    <property type="entry name" value="AZUL"/>
    <property type="match status" value="1"/>
</dbReference>
<feature type="compositionally biased region" description="Polar residues" evidence="19">
    <location>
        <begin position="50"/>
        <end position="60"/>
    </location>
</feature>
<evidence type="ECO:0000256" key="13">
    <source>
        <dbReference type="ARBA" id="ARBA00023108"/>
    </source>
</evidence>
<dbReference type="FunFam" id="3.90.1750.10:FF:000008">
    <property type="entry name" value="Putative ubiquitin-protein ligase E3A"/>
    <property type="match status" value="1"/>
</dbReference>
<dbReference type="VEuPathDB" id="VectorBase:MDOA005561"/>
<dbReference type="VEuPathDB" id="VectorBase:MDOMA2_013990"/>
<proteinExistence type="predicted"/>
<dbReference type="GO" id="GO:0048513">
    <property type="term" value="P:animal organ development"/>
    <property type="evidence" value="ECO:0007669"/>
    <property type="project" value="UniProtKB-ARBA"/>
</dbReference>
<dbReference type="CDD" id="cd00078">
    <property type="entry name" value="HECTc"/>
    <property type="match status" value="1"/>
</dbReference>
<comment type="catalytic activity">
    <reaction evidence="1">
        <text>S-ubiquitinyl-[E2 ubiquitin-conjugating enzyme]-L-cysteine + [acceptor protein]-L-lysine = [E2 ubiquitin-conjugating enzyme]-L-cysteine + N(6)-ubiquitinyl-[acceptor protein]-L-lysine.</text>
        <dbReference type="EC" id="2.3.2.26"/>
    </reaction>
</comment>
<gene>
    <name evidence="22" type="primary">101894513</name>
</gene>
<evidence type="ECO:0000313" key="22">
    <source>
        <dbReference type="EnsemblMetazoa" id="MDOA005561-PA"/>
    </source>
</evidence>
<organism evidence="22">
    <name type="scientific">Musca domestica</name>
    <name type="common">House fly</name>
    <dbReference type="NCBI Taxonomy" id="7370"/>
    <lineage>
        <taxon>Eukaryota</taxon>
        <taxon>Metazoa</taxon>
        <taxon>Ecdysozoa</taxon>
        <taxon>Arthropoda</taxon>
        <taxon>Hexapoda</taxon>
        <taxon>Insecta</taxon>
        <taxon>Pterygota</taxon>
        <taxon>Neoptera</taxon>
        <taxon>Endopterygota</taxon>
        <taxon>Diptera</taxon>
        <taxon>Brachycera</taxon>
        <taxon>Muscomorpha</taxon>
        <taxon>Muscoidea</taxon>
        <taxon>Muscidae</taxon>
        <taxon>Musca</taxon>
    </lineage>
</organism>
<dbReference type="InterPro" id="IPR044611">
    <property type="entry name" value="E3A/B/C-like"/>
</dbReference>
<evidence type="ECO:0000256" key="8">
    <source>
        <dbReference type="ARBA" id="ARBA00022723"/>
    </source>
</evidence>
<evidence type="ECO:0000259" key="21">
    <source>
        <dbReference type="PROSITE" id="PS50237"/>
    </source>
</evidence>
<feature type="region of interest" description="Disordered" evidence="19">
    <location>
        <begin position="610"/>
        <end position="632"/>
    </location>
</feature>
<feature type="compositionally biased region" description="Basic and acidic residues" evidence="19">
    <location>
        <begin position="610"/>
        <end position="620"/>
    </location>
</feature>
<feature type="compositionally biased region" description="Low complexity" evidence="19">
    <location>
        <begin position="61"/>
        <end position="89"/>
    </location>
</feature>
<dbReference type="GO" id="GO:0008270">
    <property type="term" value="F:zinc ion binding"/>
    <property type="evidence" value="ECO:0007669"/>
    <property type="project" value="UniProtKB-KW"/>
</dbReference>
<keyword evidence="7" id="KW-0808">Transferase</keyword>
<dbReference type="Pfam" id="PF00632">
    <property type="entry name" value="HECT"/>
    <property type="match status" value="1"/>
</dbReference>
<accession>A0A1I8MJI7</accession>
<dbReference type="PANTHER" id="PTHR45700">
    <property type="entry name" value="UBIQUITIN-PROTEIN LIGASE E3C"/>
    <property type="match status" value="1"/>
</dbReference>
<evidence type="ECO:0000256" key="20">
    <source>
        <dbReference type="SAM" id="Phobius"/>
    </source>
</evidence>
<dbReference type="GO" id="GO:0061630">
    <property type="term" value="F:ubiquitin protein ligase activity"/>
    <property type="evidence" value="ECO:0007669"/>
    <property type="project" value="UniProtKB-EC"/>
</dbReference>
<evidence type="ECO:0000256" key="3">
    <source>
        <dbReference type="ARBA" id="ARBA00004496"/>
    </source>
</evidence>
<keyword evidence="6" id="KW-0597">Phosphoprotein</keyword>
<dbReference type="Gene3D" id="3.30.2160.10">
    <property type="entry name" value="Hect, E3 ligase catalytic domain"/>
    <property type="match status" value="1"/>
</dbReference>
<dbReference type="EC" id="2.3.2.26" evidence="4"/>
<evidence type="ECO:0000256" key="5">
    <source>
        <dbReference type="ARBA" id="ARBA00022490"/>
    </source>
</evidence>
<evidence type="ECO:0000256" key="14">
    <source>
        <dbReference type="ARBA" id="ARBA00023242"/>
    </source>
</evidence>
<feature type="compositionally biased region" description="Polar residues" evidence="19">
    <location>
        <begin position="170"/>
        <end position="180"/>
    </location>
</feature>
<keyword evidence="9" id="KW-0863">Zinc-finger</keyword>
<dbReference type="GO" id="GO:0006511">
    <property type="term" value="P:ubiquitin-dependent protein catabolic process"/>
    <property type="evidence" value="ECO:0007669"/>
    <property type="project" value="UniProtKB-ARBA"/>
</dbReference>
<dbReference type="InterPro" id="IPR000569">
    <property type="entry name" value="HECT_dom"/>
</dbReference>
<feature type="region of interest" description="Disordered" evidence="19">
    <location>
        <begin position="348"/>
        <end position="430"/>
    </location>
</feature>
<dbReference type="EnsemblMetazoa" id="MDOA005561-RA">
    <property type="protein sequence ID" value="MDOA005561-PA"/>
    <property type="gene ID" value="MDOA005561"/>
</dbReference>
<keyword evidence="20" id="KW-0812">Transmembrane</keyword>
<evidence type="ECO:0000256" key="16">
    <source>
        <dbReference type="ARBA" id="ARBA00077235"/>
    </source>
</evidence>
<evidence type="ECO:0000256" key="7">
    <source>
        <dbReference type="ARBA" id="ARBA00022679"/>
    </source>
</evidence>
<dbReference type="InterPro" id="IPR032353">
    <property type="entry name" value="AZUL"/>
</dbReference>
<evidence type="ECO:0000256" key="10">
    <source>
        <dbReference type="ARBA" id="ARBA00022786"/>
    </source>
</evidence>
<feature type="transmembrane region" description="Helical" evidence="20">
    <location>
        <begin position="850"/>
        <end position="876"/>
    </location>
</feature>
<evidence type="ECO:0000256" key="19">
    <source>
        <dbReference type="SAM" id="MobiDB-lite"/>
    </source>
</evidence>
<feature type="compositionally biased region" description="Low complexity" evidence="19">
    <location>
        <begin position="193"/>
        <end position="230"/>
    </location>
</feature>
<evidence type="ECO:0000256" key="11">
    <source>
        <dbReference type="ARBA" id="ARBA00022833"/>
    </source>
</evidence>
<dbReference type="GO" id="GO:0005634">
    <property type="term" value="C:nucleus"/>
    <property type="evidence" value="ECO:0007669"/>
    <property type="project" value="UniProtKB-SubCell"/>
</dbReference>
<dbReference type="GO" id="GO:0000209">
    <property type="term" value="P:protein polyubiquitination"/>
    <property type="evidence" value="ECO:0007669"/>
    <property type="project" value="InterPro"/>
</dbReference>
<evidence type="ECO:0000256" key="1">
    <source>
        <dbReference type="ARBA" id="ARBA00000885"/>
    </source>
</evidence>
<evidence type="ECO:0000256" key="18">
    <source>
        <dbReference type="PROSITE-ProRule" id="PRU00104"/>
    </source>
</evidence>
<feature type="compositionally biased region" description="Basic and acidic residues" evidence="19">
    <location>
        <begin position="348"/>
        <end position="359"/>
    </location>
</feature>
<evidence type="ECO:0000256" key="2">
    <source>
        <dbReference type="ARBA" id="ARBA00004123"/>
    </source>
</evidence>
<reference evidence="22" key="1">
    <citation type="submission" date="2020-05" db="UniProtKB">
        <authorList>
            <consortium name="EnsemblMetazoa"/>
        </authorList>
    </citation>
    <scope>IDENTIFICATION</scope>
    <source>
        <strain evidence="22">Aabys</strain>
    </source>
</reference>
<dbReference type="InterPro" id="IPR035983">
    <property type="entry name" value="Hect_E3_ubiquitin_ligase"/>
</dbReference>
<keyword evidence="20" id="KW-0472">Membrane</keyword>
<dbReference type="STRING" id="7370.A0A1I8MJI7"/>
<dbReference type="GO" id="GO:0048731">
    <property type="term" value="P:system development"/>
    <property type="evidence" value="ECO:0007669"/>
    <property type="project" value="UniProtKB-ARBA"/>
</dbReference>
<evidence type="ECO:0000256" key="4">
    <source>
        <dbReference type="ARBA" id="ARBA00012485"/>
    </source>
</evidence>
<feature type="compositionally biased region" description="Acidic residues" evidence="19">
    <location>
        <begin position="360"/>
        <end position="372"/>
    </location>
</feature>
<dbReference type="Gene3D" id="3.90.1750.10">
    <property type="entry name" value="Hect, E3 ligase catalytic domains"/>
    <property type="match status" value="1"/>
</dbReference>
<evidence type="ECO:0000256" key="17">
    <source>
        <dbReference type="ARBA" id="ARBA00077264"/>
    </source>
</evidence>
<feature type="region of interest" description="Disordered" evidence="19">
    <location>
        <begin position="1"/>
        <end position="99"/>
    </location>
</feature>
<comment type="subcellular location">
    <subcellularLocation>
        <location evidence="3">Cytoplasm</location>
    </subcellularLocation>
    <subcellularLocation>
        <location evidence="2">Nucleus</location>
    </subcellularLocation>
</comment>
<dbReference type="PROSITE" id="PS50237">
    <property type="entry name" value="HECT"/>
    <property type="match status" value="1"/>
</dbReference>
<name>A0A1I8MJI7_MUSDO</name>
<dbReference type="FunFam" id="3.30.2410.10:FF:000003">
    <property type="entry name" value="probable E3 ubiquitin-protein ligase HERC4 isoform X1"/>
    <property type="match status" value="1"/>
</dbReference>
<dbReference type="FunFam" id="3.30.2160.10:FF:000004">
    <property type="entry name" value="probable E3 ubiquitin-protein ligase HERC4 isoform X1"/>
    <property type="match status" value="1"/>
</dbReference>
<dbReference type="PANTHER" id="PTHR45700:SF8">
    <property type="entry name" value="HECT-TYPE E3 UBIQUITIN TRANSFERASE"/>
    <property type="match status" value="1"/>
</dbReference>
<keyword evidence="11" id="KW-0862">Zinc</keyword>
<dbReference type="GO" id="GO:0005737">
    <property type="term" value="C:cytoplasm"/>
    <property type="evidence" value="ECO:0007669"/>
    <property type="project" value="UniProtKB-SubCell"/>
</dbReference>
<evidence type="ECO:0000256" key="12">
    <source>
        <dbReference type="ARBA" id="ARBA00022942"/>
    </source>
</evidence>
<dbReference type="GO" id="GO:0030518">
    <property type="term" value="P:nuclear receptor-mediated steroid hormone signaling pathway"/>
    <property type="evidence" value="ECO:0007669"/>
    <property type="project" value="UniProtKB-ARBA"/>
</dbReference>
<evidence type="ECO:0000256" key="9">
    <source>
        <dbReference type="ARBA" id="ARBA00022771"/>
    </source>
</evidence>
<keyword evidence="13" id="KW-0090">Biological rhythms</keyword>
<dbReference type="GO" id="GO:0080090">
    <property type="term" value="P:regulation of primary metabolic process"/>
    <property type="evidence" value="ECO:0007669"/>
    <property type="project" value="UniProtKB-ARBA"/>
</dbReference>